<comment type="caution">
    <text evidence="1">The sequence shown here is derived from an EMBL/GenBank/DDBJ whole genome shotgun (WGS) entry which is preliminary data.</text>
</comment>
<proteinExistence type="predicted"/>
<accession>A0AAW0BPV6</accession>
<keyword evidence="2" id="KW-1185">Reference proteome</keyword>
<dbReference type="Proteomes" id="UP001362999">
    <property type="component" value="Unassembled WGS sequence"/>
</dbReference>
<dbReference type="EMBL" id="JAWWNJ010000028">
    <property type="protein sequence ID" value="KAK7028423.1"/>
    <property type="molecule type" value="Genomic_DNA"/>
</dbReference>
<protein>
    <submittedName>
        <fullName evidence="1">Uncharacterized protein</fullName>
    </submittedName>
</protein>
<evidence type="ECO:0000313" key="2">
    <source>
        <dbReference type="Proteomes" id="UP001362999"/>
    </source>
</evidence>
<sequence>MCDCALLFLFPLLPPHLFRRLPSSLNCLAVVDNNELPTQERAGPSLFSTPPRHTALSVSPLPAIVRTVINLVQFSLGEDLSSTPHHLQSSLTQPSTSRSTASLCTHQPVLINSYSPPPNPESRCPAVHKPTTSRPCLNTRWSFFSPLVCPNHQQPPSSARCVVYESRNSNNSPDSTMQWLLPEFYQVLPDRLPQAIKAIKAIKVKRQLSRAIKLGTCLPCYHGYFGYIS</sequence>
<evidence type="ECO:0000313" key="1">
    <source>
        <dbReference type="EMBL" id="KAK7028423.1"/>
    </source>
</evidence>
<reference evidence="1 2" key="1">
    <citation type="journal article" date="2024" name="J Genomics">
        <title>Draft genome sequencing and assembly of Favolaschia claudopus CIRM-BRFM 2984 isolated from oak limbs.</title>
        <authorList>
            <person name="Navarro D."/>
            <person name="Drula E."/>
            <person name="Chaduli D."/>
            <person name="Cazenave R."/>
            <person name="Ahrendt S."/>
            <person name="Wang J."/>
            <person name="Lipzen A."/>
            <person name="Daum C."/>
            <person name="Barry K."/>
            <person name="Grigoriev I.V."/>
            <person name="Favel A."/>
            <person name="Rosso M.N."/>
            <person name="Martin F."/>
        </authorList>
    </citation>
    <scope>NUCLEOTIDE SEQUENCE [LARGE SCALE GENOMIC DNA]</scope>
    <source>
        <strain evidence="1 2">CIRM-BRFM 2984</strain>
    </source>
</reference>
<organism evidence="1 2">
    <name type="scientific">Favolaschia claudopus</name>
    <dbReference type="NCBI Taxonomy" id="2862362"/>
    <lineage>
        <taxon>Eukaryota</taxon>
        <taxon>Fungi</taxon>
        <taxon>Dikarya</taxon>
        <taxon>Basidiomycota</taxon>
        <taxon>Agaricomycotina</taxon>
        <taxon>Agaricomycetes</taxon>
        <taxon>Agaricomycetidae</taxon>
        <taxon>Agaricales</taxon>
        <taxon>Marasmiineae</taxon>
        <taxon>Mycenaceae</taxon>
        <taxon>Favolaschia</taxon>
    </lineage>
</organism>
<name>A0AAW0BPV6_9AGAR</name>
<gene>
    <name evidence="1" type="ORF">R3P38DRAFT_2776150</name>
</gene>
<dbReference type="AlphaFoldDB" id="A0AAW0BPV6"/>